<proteinExistence type="predicted"/>
<dbReference type="EMBL" id="JBHTMK010000007">
    <property type="protein sequence ID" value="MFD1364979.1"/>
    <property type="molecule type" value="Genomic_DNA"/>
</dbReference>
<dbReference type="Proteomes" id="UP001597183">
    <property type="component" value="Unassembled WGS sequence"/>
</dbReference>
<comment type="caution">
    <text evidence="1">The sequence shown here is derived from an EMBL/GenBank/DDBJ whole genome shotgun (WGS) entry which is preliminary data.</text>
</comment>
<organism evidence="1 2">
    <name type="scientific">Actinoplanes sichuanensis</name>
    <dbReference type="NCBI Taxonomy" id="512349"/>
    <lineage>
        <taxon>Bacteria</taxon>
        <taxon>Bacillati</taxon>
        <taxon>Actinomycetota</taxon>
        <taxon>Actinomycetes</taxon>
        <taxon>Micromonosporales</taxon>
        <taxon>Micromonosporaceae</taxon>
        <taxon>Actinoplanes</taxon>
    </lineage>
</organism>
<evidence type="ECO:0000313" key="2">
    <source>
        <dbReference type="Proteomes" id="UP001597183"/>
    </source>
</evidence>
<evidence type="ECO:0008006" key="3">
    <source>
        <dbReference type="Google" id="ProtNLM"/>
    </source>
</evidence>
<accession>A0ABW4A365</accession>
<sequence length="137" mass="15364">MLLSRTNRSVDRFIIASVLVVTLTSAGLVPADPARADCRESSWIPQTSHFQFRSADGRNTMHVQLGIENRRDFLRVWTDSRFTGAYFLPVTVVPGQITALHRTKTVYETWMGKVQLVTKNVPVVQVCGTGWVPVVFS</sequence>
<dbReference type="RefSeq" id="WP_317795287.1">
    <property type="nucleotide sequence ID" value="NZ_AP028461.1"/>
</dbReference>
<keyword evidence="2" id="KW-1185">Reference proteome</keyword>
<protein>
    <recommendedName>
        <fullName evidence="3">Secreted protein</fullName>
    </recommendedName>
</protein>
<evidence type="ECO:0000313" key="1">
    <source>
        <dbReference type="EMBL" id="MFD1364979.1"/>
    </source>
</evidence>
<name>A0ABW4A365_9ACTN</name>
<gene>
    <name evidence="1" type="ORF">ACFQ5G_06435</name>
</gene>
<reference evidence="2" key="1">
    <citation type="journal article" date="2019" name="Int. J. Syst. Evol. Microbiol.">
        <title>The Global Catalogue of Microorganisms (GCM) 10K type strain sequencing project: providing services to taxonomists for standard genome sequencing and annotation.</title>
        <authorList>
            <consortium name="The Broad Institute Genomics Platform"/>
            <consortium name="The Broad Institute Genome Sequencing Center for Infectious Disease"/>
            <person name="Wu L."/>
            <person name="Ma J."/>
        </authorList>
    </citation>
    <scope>NUCLEOTIDE SEQUENCE [LARGE SCALE GENOMIC DNA]</scope>
    <source>
        <strain evidence="2">CCM 7526</strain>
    </source>
</reference>